<evidence type="ECO:0000313" key="3">
    <source>
        <dbReference type="EMBL" id="MBH8574937.1"/>
    </source>
</evidence>
<protein>
    <submittedName>
        <fullName evidence="3">Uncharacterized protein</fullName>
    </submittedName>
</protein>
<gene>
    <name evidence="3" type="ORF">I8752_18320</name>
</gene>
<sequence>MEEPNPPENRNMNTGGGNYNERIEGDYIENQHIHLHQQSKQVAITAEDFFRPLLNAKNLFNHTWSLVGRTKSVEELHKFVESEQQRVAILTGRGGIGKTKLLHTFAQQFDEHHQQFTLRFLMQGVPIAIENLEELPKEPCVIVVDDAHQRDDLLVLLAFVRQNSHRFKLVFSSRPQAIDFLHSRLTRAEFDPREIWEFEILKELSRDEVKELAIQVLSNEYAHYAERLTIITRDCPLITVIGGKLLAEKKVDPLLLERDEEFRNWILKRFQDELVGKVSEQVEPKLCRELLQLIAATAPIRLTNEEFKQVVVNSINIDKHTLVSTLGILETAGILLRRGDTLRITPDILSDYILHEACLTKQGDLTGYAQQVFNNFMQICPEQVLRNLAELDWRIYHTNGEQTNLLAEIWRNIKEEFQRASNFDRCQMLNILKEVAYYQPRQMLELVEFAIRNPATTADDDKIPQIYYFTHTDVQIKLPELLELIGYTLDYLPRCCDLLWELAKNDKRELNPYPEHPIRILTKLAKYDIYKFLEVNRIVLDSVARWLKKSNVHNYIYSPLDVLEPLLDKNSHSTRSEGLTLVSSTFAVSREETEPIRKKAISLIQQCAISEQVKVSRRALDSLRKALEEPHEMVGLKVSDEQREEWIPEQLQILEFLSQQVQKITEPLIHLKVIEILEWHIHLSYSAEVRQKALKIINLIPDTYEFRLIGVLTACGTLDWFINNRGTKDLFSQDNWQEKEKRIQDILSAVVREFLERHSNANEGVRIINEKLSFFQESGIEINRKLQDFMGTYRLEFLQTIGTNAEPDYVIQFCEAIIREPNSNLALQLSLLLSRVRQFDIHRAIKIAQIAIDTESSSLCISIAEGCRTWLNNLQSEDVELIKRLLAHKDIQVRGCTINSLSIMRNVQPKFVTAMVLNTDINDSTELANQLCGIFHPTMGLSIDTLSDTELKIILQKLEPILNISSYTIGKFLACALHRSPRLVIQFLLNRIEKAQSSESKNYQAIPFSGLKSHLNSIEKSSEYEDILREIRNQALKVFQKYNCWLNNHNHYISKLFEEVSLGFNATSIKVLQEWINSEDCEKIQTVSSFLNHAPQSFVLTHVDFTANLLEQAYSLGDDCYKTVNSHLYSRYPSASDVRVVRTPEEPMPEDVALQNQALAIAKQFPTGSPPHKFYSSLAESAKASIKFWQKQWEEELG</sequence>
<proteinExistence type="inferred from homology"/>
<evidence type="ECO:0000313" key="4">
    <source>
        <dbReference type="Proteomes" id="UP000662314"/>
    </source>
</evidence>
<dbReference type="EMBL" id="JAECZA010000092">
    <property type="protein sequence ID" value="MBH8574937.1"/>
    <property type="molecule type" value="Genomic_DNA"/>
</dbReference>
<name>A0A8J7ICL1_9NOST</name>
<keyword evidence="4" id="KW-1185">Reference proteome</keyword>
<accession>A0A8J7ICL1</accession>
<evidence type="ECO:0000256" key="1">
    <source>
        <dbReference type="ARBA" id="ARBA00009299"/>
    </source>
</evidence>
<dbReference type="RefSeq" id="WP_214433740.1">
    <property type="nucleotide sequence ID" value="NZ_CAWPUQ010000331.1"/>
</dbReference>
<dbReference type="SUPFAM" id="SSF48371">
    <property type="entry name" value="ARM repeat"/>
    <property type="match status" value="2"/>
</dbReference>
<dbReference type="InterPro" id="IPR016024">
    <property type="entry name" value="ARM-type_fold"/>
</dbReference>
<dbReference type="Gene3D" id="3.40.50.300">
    <property type="entry name" value="P-loop containing nucleotide triphosphate hydrolases"/>
    <property type="match status" value="1"/>
</dbReference>
<dbReference type="SUPFAM" id="SSF52540">
    <property type="entry name" value="P-loop containing nucleoside triphosphate hydrolases"/>
    <property type="match status" value="1"/>
</dbReference>
<comment type="caution">
    <text evidence="3">The sequence shown here is derived from an EMBL/GenBank/DDBJ whole genome shotgun (WGS) entry which is preliminary data.</text>
</comment>
<reference evidence="3 4" key="1">
    <citation type="journal article" date="2021" name="Int. J. Syst. Evol. Microbiol.">
        <title>Amazonocrinis nigriterrae gen. nov., sp. nov., Atlanticothrix silvestris gen. nov., sp. nov. and Dendronalium phyllosphericum gen. nov., sp. nov., nostocacean cyanobacteria from Brazilian environments.</title>
        <authorList>
            <person name="Alvarenga D.O."/>
            <person name="Andreote A.P.D."/>
            <person name="Branco L.H.Z."/>
            <person name="Delbaje E."/>
            <person name="Cruz R.B."/>
            <person name="Varani A.M."/>
            <person name="Fiore M.F."/>
        </authorList>
    </citation>
    <scope>NUCLEOTIDE SEQUENCE [LARGE SCALE GENOMIC DNA]</scope>
    <source>
        <strain evidence="3 4">CENA369</strain>
    </source>
</reference>
<organism evidence="3 4">
    <name type="scientific">Dendronalium phyllosphericum CENA369</name>
    <dbReference type="NCBI Taxonomy" id="1725256"/>
    <lineage>
        <taxon>Bacteria</taxon>
        <taxon>Bacillati</taxon>
        <taxon>Cyanobacteriota</taxon>
        <taxon>Cyanophyceae</taxon>
        <taxon>Nostocales</taxon>
        <taxon>Nostocaceae</taxon>
        <taxon>Dendronalium</taxon>
        <taxon>Dendronalium phyllosphericum</taxon>
    </lineage>
</organism>
<feature type="region of interest" description="Disordered" evidence="2">
    <location>
        <begin position="1"/>
        <end position="20"/>
    </location>
</feature>
<dbReference type="InterPro" id="IPR027417">
    <property type="entry name" value="P-loop_NTPase"/>
</dbReference>
<comment type="similarity">
    <text evidence="1">Belongs to the CpcE/RpcE/PecE family.</text>
</comment>
<dbReference type="AlphaFoldDB" id="A0A8J7ICL1"/>
<dbReference type="Proteomes" id="UP000662314">
    <property type="component" value="Unassembled WGS sequence"/>
</dbReference>
<evidence type="ECO:0000256" key="2">
    <source>
        <dbReference type="SAM" id="MobiDB-lite"/>
    </source>
</evidence>